<dbReference type="Gene3D" id="1.10.287.130">
    <property type="match status" value="1"/>
</dbReference>
<dbReference type="Proteomes" id="UP000198718">
    <property type="component" value="Unassembled WGS sequence"/>
</dbReference>
<evidence type="ECO:0000256" key="3">
    <source>
        <dbReference type="ARBA" id="ARBA00012438"/>
    </source>
</evidence>
<keyword evidence="6" id="KW-0808">Transferase</keyword>
<proteinExistence type="predicted"/>
<dbReference type="InterPro" id="IPR005467">
    <property type="entry name" value="His_kinase_dom"/>
</dbReference>
<dbReference type="PANTHER" id="PTHR43547:SF10">
    <property type="entry name" value="SENSOR HISTIDINE KINASE DCUS"/>
    <property type="match status" value="1"/>
</dbReference>
<dbReference type="CDD" id="cd00130">
    <property type="entry name" value="PAS"/>
    <property type="match status" value="1"/>
</dbReference>
<comment type="catalytic activity">
    <reaction evidence="1">
        <text>ATP + protein L-histidine = ADP + protein N-phospho-L-histidine.</text>
        <dbReference type="EC" id="2.7.13.3"/>
    </reaction>
</comment>
<keyword evidence="9 17" id="KW-0418">Kinase</keyword>
<dbReference type="Pfam" id="PF02518">
    <property type="entry name" value="HATPase_c"/>
    <property type="match status" value="1"/>
</dbReference>
<reference evidence="17 18" key="1">
    <citation type="submission" date="2016-10" db="EMBL/GenBank/DDBJ databases">
        <authorList>
            <person name="de Groot N.N."/>
        </authorList>
    </citation>
    <scope>NUCLEOTIDE SEQUENCE [LARGE SCALE GENOMIC DNA]</scope>
    <source>
        <strain evidence="17 18">DSM 18346</strain>
    </source>
</reference>
<evidence type="ECO:0000256" key="13">
    <source>
        <dbReference type="ARBA" id="ARBA00023136"/>
    </source>
</evidence>
<dbReference type="Gene3D" id="3.30.450.20">
    <property type="entry name" value="PAS domain"/>
    <property type="match status" value="2"/>
</dbReference>
<accession>A0A1G9FYC3</accession>
<dbReference type="InterPro" id="IPR039506">
    <property type="entry name" value="SPOB_a"/>
</dbReference>
<dbReference type="SUPFAM" id="SSF55785">
    <property type="entry name" value="PYP-like sensor domain (PAS domain)"/>
    <property type="match status" value="1"/>
</dbReference>
<dbReference type="GO" id="GO:0005886">
    <property type="term" value="C:plasma membrane"/>
    <property type="evidence" value="ECO:0007669"/>
    <property type="project" value="UniProtKB-SubCell"/>
</dbReference>
<keyword evidence="7 14" id="KW-0812">Transmembrane</keyword>
<evidence type="ECO:0000259" key="15">
    <source>
        <dbReference type="PROSITE" id="PS50109"/>
    </source>
</evidence>
<dbReference type="SMART" id="SM00387">
    <property type="entry name" value="HATPase_c"/>
    <property type="match status" value="1"/>
</dbReference>
<evidence type="ECO:0000313" key="17">
    <source>
        <dbReference type="EMBL" id="SDK93163.1"/>
    </source>
</evidence>
<dbReference type="InterPro" id="IPR029151">
    <property type="entry name" value="Sensor-like_sf"/>
</dbReference>
<evidence type="ECO:0000256" key="8">
    <source>
        <dbReference type="ARBA" id="ARBA00022741"/>
    </source>
</evidence>
<dbReference type="PROSITE" id="PS50112">
    <property type="entry name" value="PAS"/>
    <property type="match status" value="1"/>
</dbReference>
<dbReference type="GO" id="GO:0005524">
    <property type="term" value="F:ATP binding"/>
    <property type="evidence" value="ECO:0007669"/>
    <property type="project" value="UniProtKB-KW"/>
</dbReference>
<dbReference type="SMART" id="SM00091">
    <property type="entry name" value="PAS"/>
    <property type="match status" value="1"/>
</dbReference>
<feature type="domain" description="Histidine kinase" evidence="15">
    <location>
        <begin position="337"/>
        <end position="530"/>
    </location>
</feature>
<protein>
    <recommendedName>
        <fullName evidence="3">histidine kinase</fullName>
        <ecNumber evidence="3">2.7.13.3</ecNumber>
    </recommendedName>
</protein>
<organism evidence="17 18">
    <name type="scientific">Natronincola ferrireducens</name>
    <dbReference type="NCBI Taxonomy" id="393762"/>
    <lineage>
        <taxon>Bacteria</taxon>
        <taxon>Bacillati</taxon>
        <taxon>Bacillota</taxon>
        <taxon>Clostridia</taxon>
        <taxon>Peptostreptococcales</taxon>
        <taxon>Natronincolaceae</taxon>
        <taxon>Natronincola</taxon>
    </lineage>
</organism>
<gene>
    <name evidence="17" type="ORF">SAMN05660472_02284</name>
</gene>
<dbReference type="PANTHER" id="PTHR43547">
    <property type="entry name" value="TWO-COMPONENT HISTIDINE KINASE"/>
    <property type="match status" value="1"/>
</dbReference>
<dbReference type="PROSITE" id="PS50109">
    <property type="entry name" value="HIS_KIN"/>
    <property type="match status" value="1"/>
</dbReference>
<dbReference type="NCBIfam" id="NF008298">
    <property type="entry name" value="PRK11086.1"/>
    <property type="match status" value="1"/>
</dbReference>
<keyword evidence="11 14" id="KW-1133">Transmembrane helix</keyword>
<evidence type="ECO:0000256" key="14">
    <source>
        <dbReference type="SAM" id="Phobius"/>
    </source>
</evidence>
<dbReference type="GO" id="GO:0000155">
    <property type="term" value="F:phosphorelay sensor kinase activity"/>
    <property type="evidence" value="ECO:0007669"/>
    <property type="project" value="InterPro"/>
</dbReference>
<keyword evidence="12" id="KW-0902">Two-component regulatory system</keyword>
<dbReference type="FunFam" id="3.30.450.20:FF:000018">
    <property type="entry name" value="Sensor histidine kinase DcuS"/>
    <property type="match status" value="1"/>
</dbReference>
<dbReference type="RefSeq" id="WP_176762148.1">
    <property type="nucleotide sequence ID" value="NZ_FNFP01000005.1"/>
</dbReference>
<name>A0A1G9FYC3_9FIRM</name>
<evidence type="ECO:0000256" key="1">
    <source>
        <dbReference type="ARBA" id="ARBA00000085"/>
    </source>
</evidence>
<dbReference type="GO" id="GO:0006355">
    <property type="term" value="P:regulation of DNA-templated transcription"/>
    <property type="evidence" value="ECO:0007669"/>
    <property type="project" value="InterPro"/>
</dbReference>
<dbReference type="Gene3D" id="3.30.565.10">
    <property type="entry name" value="Histidine kinase-like ATPase, C-terminal domain"/>
    <property type="match status" value="1"/>
</dbReference>
<dbReference type="InterPro" id="IPR013767">
    <property type="entry name" value="PAS_fold"/>
</dbReference>
<evidence type="ECO:0000256" key="4">
    <source>
        <dbReference type="ARBA" id="ARBA00022475"/>
    </source>
</evidence>
<comment type="subcellular location">
    <subcellularLocation>
        <location evidence="2">Cell membrane</location>
        <topology evidence="2">Multi-pass membrane protein</topology>
    </subcellularLocation>
</comment>
<dbReference type="EC" id="2.7.13.3" evidence="3"/>
<dbReference type="SUPFAM" id="SSF55874">
    <property type="entry name" value="ATPase domain of HSP90 chaperone/DNA topoisomerase II/histidine kinase"/>
    <property type="match status" value="1"/>
</dbReference>
<dbReference type="NCBIfam" id="TIGR00229">
    <property type="entry name" value="sensory_box"/>
    <property type="match status" value="1"/>
</dbReference>
<evidence type="ECO:0000256" key="2">
    <source>
        <dbReference type="ARBA" id="ARBA00004651"/>
    </source>
</evidence>
<dbReference type="InterPro" id="IPR035965">
    <property type="entry name" value="PAS-like_dom_sf"/>
</dbReference>
<keyword evidence="18" id="KW-1185">Reference proteome</keyword>
<dbReference type="STRING" id="393762.SAMN05660472_02284"/>
<dbReference type="PRINTS" id="PR00344">
    <property type="entry name" value="BCTRLSENSOR"/>
</dbReference>
<keyword evidence="8" id="KW-0547">Nucleotide-binding</keyword>
<evidence type="ECO:0000256" key="11">
    <source>
        <dbReference type="ARBA" id="ARBA00022989"/>
    </source>
</evidence>
<dbReference type="InterPro" id="IPR033463">
    <property type="entry name" value="sCache_3"/>
</dbReference>
<dbReference type="EMBL" id="FNFP01000005">
    <property type="protein sequence ID" value="SDK93163.1"/>
    <property type="molecule type" value="Genomic_DNA"/>
</dbReference>
<keyword evidence="5" id="KW-0597">Phosphoprotein</keyword>
<evidence type="ECO:0000256" key="6">
    <source>
        <dbReference type="ARBA" id="ARBA00022679"/>
    </source>
</evidence>
<keyword evidence="4" id="KW-1003">Cell membrane</keyword>
<feature type="transmembrane region" description="Helical" evidence="14">
    <location>
        <begin position="176"/>
        <end position="196"/>
    </location>
</feature>
<dbReference type="InterPro" id="IPR000014">
    <property type="entry name" value="PAS"/>
</dbReference>
<dbReference type="InterPro" id="IPR016120">
    <property type="entry name" value="Sig_transdc_His_kin_SpoOB"/>
</dbReference>
<evidence type="ECO:0000256" key="5">
    <source>
        <dbReference type="ARBA" id="ARBA00022553"/>
    </source>
</evidence>
<evidence type="ECO:0000256" key="7">
    <source>
        <dbReference type="ARBA" id="ARBA00022692"/>
    </source>
</evidence>
<dbReference type="SUPFAM" id="SSF55890">
    <property type="entry name" value="Sporulation response regulatory protein Spo0B"/>
    <property type="match status" value="1"/>
</dbReference>
<keyword evidence="13 14" id="KW-0472">Membrane</keyword>
<sequence>MTSIKNMRLVIKIILLSLIITISSVLISIGLTTKFAKQTIQNETEKNVLNISRTVARIPSIVDAFETEDPASIIQPIVENIRKAAENVEFIVVTNLEGIRYSHPNPFRIGSRFVGGDEEGVLLEGKEYISMGEGTLGLSTRAFTPIYNSQNQRIGMVSVGILNQQIYEQNAQLNNYIHLAIFLGVLFGFLCSILLARSIKYSLMGLEPSEIAKLFKERNAILETVKEGIIAIDANGSITLINSSAKKTLAFPENDTVGKSIEKIIPYTDMIKVLESCRPIYDEDRKIHGINVMMNIVPILDNDNPIGAIASFRDKSEITALAEELTGFKMLVDSLRANTHEFMNKLHVILGLIQLKDYKEAEKYIINLTTSHQEIISFMVKNIKDTSVAALLLGKYSSAKELGIDMNIHSSSYLEKLPSHIPSSLMVTIIGNLLENSFDAVKDQSEKKQVDCLIKEKKNQIIISIKDNGYGIDSLHKNFIFQKGYTTKKDGRGVGLYLVKQNVDSLEGSIHFKAQRSKGTHIVIKIPRTR</sequence>
<evidence type="ECO:0000256" key="10">
    <source>
        <dbReference type="ARBA" id="ARBA00022840"/>
    </source>
</evidence>
<dbReference type="Pfam" id="PF00989">
    <property type="entry name" value="PAS"/>
    <property type="match status" value="1"/>
</dbReference>
<dbReference type="InterPro" id="IPR004358">
    <property type="entry name" value="Sig_transdc_His_kin-like_C"/>
</dbReference>
<dbReference type="SUPFAM" id="SSF103190">
    <property type="entry name" value="Sensory domain-like"/>
    <property type="match status" value="1"/>
</dbReference>
<feature type="domain" description="PAS" evidence="16">
    <location>
        <begin position="221"/>
        <end position="260"/>
    </location>
</feature>
<evidence type="ECO:0000313" key="18">
    <source>
        <dbReference type="Proteomes" id="UP000198718"/>
    </source>
</evidence>
<evidence type="ECO:0000256" key="12">
    <source>
        <dbReference type="ARBA" id="ARBA00023012"/>
    </source>
</evidence>
<evidence type="ECO:0000256" key="9">
    <source>
        <dbReference type="ARBA" id="ARBA00022777"/>
    </source>
</evidence>
<feature type="transmembrane region" description="Helical" evidence="14">
    <location>
        <begin position="9"/>
        <end position="31"/>
    </location>
</feature>
<keyword evidence="10" id="KW-0067">ATP-binding</keyword>
<evidence type="ECO:0000259" key="16">
    <source>
        <dbReference type="PROSITE" id="PS50112"/>
    </source>
</evidence>
<dbReference type="Pfam" id="PF17203">
    <property type="entry name" value="sCache_3_2"/>
    <property type="match status" value="1"/>
</dbReference>
<dbReference type="Pfam" id="PF14689">
    <property type="entry name" value="SPOB_a"/>
    <property type="match status" value="1"/>
</dbReference>
<dbReference type="InterPro" id="IPR036890">
    <property type="entry name" value="HATPase_C_sf"/>
</dbReference>
<dbReference type="AlphaFoldDB" id="A0A1G9FYC3"/>
<dbReference type="InterPro" id="IPR003594">
    <property type="entry name" value="HATPase_dom"/>
</dbReference>